<dbReference type="EMBL" id="KV426250">
    <property type="protein sequence ID" value="KZV83888.1"/>
    <property type="molecule type" value="Genomic_DNA"/>
</dbReference>
<gene>
    <name evidence="1" type="ORF">EXIGLDRAFT_587310</name>
</gene>
<protein>
    <submittedName>
        <fullName evidence="1">Uncharacterized protein</fullName>
    </submittedName>
</protein>
<feature type="non-terminal residue" evidence="1">
    <location>
        <position position="101"/>
    </location>
</feature>
<accession>A0A165D6L6</accession>
<feature type="non-terminal residue" evidence="1">
    <location>
        <position position="1"/>
    </location>
</feature>
<dbReference type="Gene3D" id="3.10.10.10">
    <property type="entry name" value="HIV Type 1 Reverse Transcriptase, subunit A, domain 1"/>
    <property type="match status" value="1"/>
</dbReference>
<organism evidence="1 2">
    <name type="scientific">Exidia glandulosa HHB12029</name>
    <dbReference type="NCBI Taxonomy" id="1314781"/>
    <lineage>
        <taxon>Eukaryota</taxon>
        <taxon>Fungi</taxon>
        <taxon>Dikarya</taxon>
        <taxon>Basidiomycota</taxon>
        <taxon>Agaricomycotina</taxon>
        <taxon>Agaricomycetes</taxon>
        <taxon>Auriculariales</taxon>
        <taxon>Exidiaceae</taxon>
        <taxon>Exidia</taxon>
    </lineage>
</organism>
<name>A0A165D6L6_EXIGL</name>
<sequence length="101" mass="11425">LAELDINPQLTQEQRERLTQVLWENRRAFAYGSRPLGRTNLAVMRIDTGNAPPISTPPYRISPEGRRFIAEEVAKLLANDVIEESDSPWAANVVLIKQRGK</sequence>
<dbReference type="SUPFAM" id="SSF56672">
    <property type="entry name" value="DNA/RNA polymerases"/>
    <property type="match status" value="1"/>
</dbReference>
<dbReference type="InParanoid" id="A0A165D6L6"/>
<keyword evidence="2" id="KW-1185">Reference proteome</keyword>
<dbReference type="InterPro" id="IPR043502">
    <property type="entry name" value="DNA/RNA_pol_sf"/>
</dbReference>
<evidence type="ECO:0000313" key="1">
    <source>
        <dbReference type="EMBL" id="KZV83888.1"/>
    </source>
</evidence>
<evidence type="ECO:0000313" key="2">
    <source>
        <dbReference type="Proteomes" id="UP000077266"/>
    </source>
</evidence>
<dbReference type="AlphaFoldDB" id="A0A165D6L6"/>
<dbReference type="Proteomes" id="UP000077266">
    <property type="component" value="Unassembled WGS sequence"/>
</dbReference>
<dbReference type="OrthoDB" id="3203151at2759"/>
<reference evidence="1 2" key="1">
    <citation type="journal article" date="2016" name="Mol. Biol. Evol.">
        <title>Comparative Genomics of Early-Diverging Mushroom-Forming Fungi Provides Insights into the Origins of Lignocellulose Decay Capabilities.</title>
        <authorList>
            <person name="Nagy L.G."/>
            <person name="Riley R."/>
            <person name="Tritt A."/>
            <person name="Adam C."/>
            <person name="Daum C."/>
            <person name="Floudas D."/>
            <person name="Sun H."/>
            <person name="Yadav J.S."/>
            <person name="Pangilinan J."/>
            <person name="Larsson K.H."/>
            <person name="Matsuura K."/>
            <person name="Barry K."/>
            <person name="Labutti K."/>
            <person name="Kuo R."/>
            <person name="Ohm R.A."/>
            <person name="Bhattacharya S.S."/>
            <person name="Shirouzu T."/>
            <person name="Yoshinaga Y."/>
            <person name="Martin F.M."/>
            <person name="Grigoriev I.V."/>
            <person name="Hibbett D.S."/>
        </authorList>
    </citation>
    <scope>NUCLEOTIDE SEQUENCE [LARGE SCALE GENOMIC DNA]</scope>
    <source>
        <strain evidence="1 2">HHB12029</strain>
    </source>
</reference>
<proteinExistence type="predicted"/>